<feature type="compositionally biased region" description="Low complexity" evidence="11">
    <location>
        <begin position="80"/>
        <end position="105"/>
    </location>
</feature>
<dbReference type="GO" id="GO:0008320">
    <property type="term" value="F:protein transmembrane transporter activity"/>
    <property type="evidence" value="ECO:0007669"/>
    <property type="project" value="UniProtKB-UniRule"/>
</dbReference>
<dbReference type="NCBIfam" id="TIGR01410">
    <property type="entry name" value="tatB"/>
    <property type="match status" value="1"/>
</dbReference>
<dbReference type="GO" id="GO:0043953">
    <property type="term" value="P:protein transport by the Tat complex"/>
    <property type="evidence" value="ECO:0007669"/>
    <property type="project" value="UniProtKB-UniRule"/>
</dbReference>
<evidence type="ECO:0000256" key="5">
    <source>
        <dbReference type="ARBA" id="ARBA00022927"/>
    </source>
</evidence>
<dbReference type="RefSeq" id="WP_013515371.1">
    <property type="nucleotide sequence ID" value="NC_014844.1"/>
</dbReference>
<dbReference type="KEGG" id="das:Daes_2455"/>
<accession>E6VUV1</accession>
<keyword evidence="6 10" id="KW-1133">Transmembrane helix</keyword>
<keyword evidence="10" id="KW-0997">Cell inner membrane</keyword>
<dbReference type="PANTHER" id="PTHR33162:SF1">
    <property type="entry name" value="SEC-INDEPENDENT PROTEIN TRANSLOCASE PROTEIN TATA, CHLOROPLASTIC"/>
    <property type="match status" value="1"/>
</dbReference>
<feature type="compositionally biased region" description="Basic and acidic residues" evidence="11">
    <location>
        <begin position="45"/>
        <end position="79"/>
    </location>
</feature>
<evidence type="ECO:0000256" key="7">
    <source>
        <dbReference type="ARBA" id="ARBA00023010"/>
    </source>
</evidence>
<evidence type="ECO:0000256" key="1">
    <source>
        <dbReference type="ARBA" id="ARBA00004167"/>
    </source>
</evidence>
<name>E6VUV1_PSEA9</name>
<protein>
    <recommendedName>
        <fullName evidence="10">Sec-independent protein translocase protein TatA</fullName>
    </recommendedName>
</protein>
<dbReference type="PANTHER" id="PTHR33162">
    <property type="entry name" value="SEC-INDEPENDENT PROTEIN TRANSLOCASE PROTEIN TATA, CHLOROPLASTIC"/>
    <property type="match status" value="1"/>
</dbReference>
<dbReference type="InterPro" id="IPR018448">
    <property type="entry name" value="TatB"/>
</dbReference>
<evidence type="ECO:0000256" key="6">
    <source>
        <dbReference type="ARBA" id="ARBA00022989"/>
    </source>
</evidence>
<dbReference type="Gene3D" id="1.20.5.3310">
    <property type="match status" value="1"/>
</dbReference>
<dbReference type="PRINTS" id="PR01506">
    <property type="entry name" value="TATBPROTEIN"/>
</dbReference>
<evidence type="ECO:0000256" key="10">
    <source>
        <dbReference type="HAMAP-Rule" id="MF_00236"/>
    </source>
</evidence>
<dbReference type="eggNOG" id="COG1826">
    <property type="taxonomic scope" value="Bacteria"/>
</dbReference>
<dbReference type="InterPro" id="IPR003369">
    <property type="entry name" value="TatA/B/E"/>
</dbReference>
<reference evidence="12 13" key="2">
    <citation type="journal article" date="2014" name="Genome Announc.">
        <title>Complete Genome Sequence of the Subsurface, Mesophilic Sulfate-Reducing Bacterium Desulfovibrio aespoeensis Aspo-2.</title>
        <authorList>
            <person name="Pedersen K."/>
            <person name="Bengtsson A."/>
            <person name="Edlund J."/>
            <person name="Rabe L."/>
            <person name="Hazen T."/>
            <person name="Chakraborty R."/>
            <person name="Goodwin L."/>
            <person name="Shapiro N."/>
        </authorList>
    </citation>
    <scope>NUCLEOTIDE SEQUENCE [LARGE SCALE GENOMIC DNA]</scope>
    <source>
        <strain evidence="13">ATCC 700646 / DSM 10631 / Aspo-2</strain>
    </source>
</reference>
<feature type="region of interest" description="Disordered" evidence="11">
    <location>
        <begin position="45"/>
        <end position="119"/>
    </location>
</feature>
<dbReference type="OrthoDB" id="9810561at2"/>
<dbReference type="EMBL" id="CP002431">
    <property type="protein sequence ID" value="ADU63459.1"/>
    <property type="molecule type" value="Genomic_DNA"/>
</dbReference>
<dbReference type="AlphaFoldDB" id="E6VUV1"/>
<keyword evidence="2 10" id="KW-0813">Transport</keyword>
<dbReference type="InterPro" id="IPR006312">
    <property type="entry name" value="TatA/E"/>
</dbReference>
<evidence type="ECO:0000256" key="8">
    <source>
        <dbReference type="ARBA" id="ARBA00023136"/>
    </source>
</evidence>
<dbReference type="HOGENOM" id="CLU_086034_1_5_7"/>
<evidence type="ECO:0000256" key="11">
    <source>
        <dbReference type="SAM" id="MobiDB-lite"/>
    </source>
</evidence>
<proteinExistence type="inferred from homology"/>
<evidence type="ECO:0000313" key="12">
    <source>
        <dbReference type="EMBL" id="ADU63459.1"/>
    </source>
</evidence>
<keyword evidence="13" id="KW-1185">Reference proteome</keyword>
<gene>
    <name evidence="10" type="primary">tatA</name>
    <name evidence="12" type="ordered locus">Daes_2455</name>
</gene>
<keyword evidence="4 10" id="KW-0812">Transmembrane</keyword>
<comment type="subunit">
    <text evidence="10">Forms a complex with TatC.</text>
</comment>
<evidence type="ECO:0000256" key="9">
    <source>
        <dbReference type="ARBA" id="ARBA00025340"/>
    </source>
</evidence>
<reference evidence="13" key="1">
    <citation type="submission" date="2010-12" db="EMBL/GenBank/DDBJ databases">
        <title>Complete sequence of Desulfovibrio aespoeensis Aspo-2.</title>
        <authorList>
            <consortium name="US DOE Joint Genome Institute"/>
            <person name="Lucas S."/>
            <person name="Copeland A."/>
            <person name="Lapidus A."/>
            <person name="Cheng J.-F."/>
            <person name="Goodwin L."/>
            <person name="Pitluck S."/>
            <person name="Chertkov O."/>
            <person name="Misra M."/>
            <person name="Detter J.C."/>
            <person name="Han C."/>
            <person name="Tapia R."/>
            <person name="Land M."/>
            <person name="Hauser L."/>
            <person name="Kyrpides N."/>
            <person name="Ivanova N."/>
            <person name="Ovchinnikova G."/>
            <person name="Pedersen K."/>
            <person name="Jagevall S."/>
            <person name="Hazen T."/>
            <person name="Woyke T."/>
        </authorList>
    </citation>
    <scope>NUCLEOTIDE SEQUENCE [LARGE SCALE GENOMIC DNA]</scope>
    <source>
        <strain evidence="13">ATCC 700646 / DSM 10631 / Aspo-2</strain>
    </source>
</reference>
<evidence type="ECO:0000256" key="2">
    <source>
        <dbReference type="ARBA" id="ARBA00022448"/>
    </source>
</evidence>
<sequence>MFGVGGPELLIICVVALIVIGPKKLPDLLRSLGKGMAEFKRVSNDVKSTLDDEVKKAETTARKREVDEEMERRKAEKAEAATAPTTTADNTAGNTAGDAAAQGAPPAGPDMTKDTKESA</sequence>
<organism evidence="12 13">
    <name type="scientific">Pseudodesulfovibrio aespoeensis (strain ATCC 700646 / DSM 10631 / Aspo-2)</name>
    <name type="common">Desulfovibrio aespoeensis</name>
    <dbReference type="NCBI Taxonomy" id="643562"/>
    <lineage>
        <taxon>Bacteria</taxon>
        <taxon>Pseudomonadati</taxon>
        <taxon>Thermodesulfobacteriota</taxon>
        <taxon>Desulfovibrionia</taxon>
        <taxon>Desulfovibrionales</taxon>
        <taxon>Desulfovibrionaceae</taxon>
    </lineage>
</organism>
<dbReference type="GO" id="GO:0033281">
    <property type="term" value="C:TAT protein transport complex"/>
    <property type="evidence" value="ECO:0007669"/>
    <property type="project" value="UniProtKB-UniRule"/>
</dbReference>
<dbReference type="STRING" id="643562.Daes_2455"/>
<evidence type="ECO:0000256" key="3">
    <source>
        <dbReference type="ARBA" id="ARBA00022475"/>
    </source>
</evidence>
<comment type="function">
    <text evidence="10">Part of the twin-arginine translocation (Tat) system that transports large folded proteins containing a characteristic twin-arginine motif in their signal peptide across membranes. TatA could form the protein-conducting channel of the Tat system.</text>
</comment>
<comment type="subcellular location">
    <subcellularLocation>
        <location evidence="10">Cell inner membrane</location>
        <topology evidence="10">Single-pass membrane protein</topology>
    </subcellularLocation>
    <subcellularLocation>
        <location evidence="1">Membrane</location>
        <topology evidence="1">Single-pass membrane protein</topology>
    </subcellularLocation>
</comment>
<comment type="function">
    <text evidence="9">Part of the twin-arginine translocation (Tat) system that transports large folded proteins containing a characteristic twin-arginine motif in their signal peptide across the thylakoid membrane. Involved in delta pH-dependent protein transport required for chloroplast development, especially thylakoid membrane formation. TATC and TATB mediate precursor recognition, whereas TATA facilitates translocation.</text>
</comment>
<dbReference type="GO" id="GO:0006886">
    <property type="term" value="P:intracellular protein transport"/>
    <property type="evidence" value="ECO:0007669"/>
    <property type="project" value="UniProtKB-ARBA"/>
</dbReference>
<keyword evidence="7 10" id="KW-0811">Translocation</keyword>
<evidence type="ECO:0000256" key="4">
    <source>
        <dbReference type="ARBA" id="ARBA00022692"/>
    </source>
</evidence>
<dbReference type="Pfam" id="PF02416">
    <property type="entry name" value="TatA_B_E"/>
    <property type="match status" value="1"/>
</dbReference>
<keyword evidence="5 10" id="KW-0653">Protein transport</keyword>
<keyword evidence="8 10" id="KW-0472">Membrane</keyword>
<keyword evidence="3 10" id="KW-1003">Cell membrane</keyword>
<dbReference type="Proteomes" id="UP000002191">
    <property type="component" value="Chromosome"/>
</dbReference>
<comment type="similarity">
    <text evidence="10">Belongs to the TatA/E family.</text>
</comment>
<evidence type="ECO:0000313" key="13">
    <source>
        <dbReference type="Proteomes" id="UP000002191"/>
    </source>
</evidence>
<dbReference type="HAMAP" id="MF_00236">
    <property type="entry name" value="TatA_E"/>
    <property type="match status" value="1"/>
</dbReference>